<proteinExistence type="predicted"/>
<dbReference type="PATRIC" id="fig|981333.9.peg.250"/>
<protein>
    <submittedName>
        <fullName evidence="2">Uncharacterized protein</fullName>
    </submittedName>
</protein>
<evidence type="ECO:0000313" key="2">
    <source>
        <dbReference type="EMBL" id="ENU37456.1"/>
    </source>
</evidence>
<gene>
    <name evidence="2" type="ORF">F988_00256</name>
</gene>
<dbReference type="GeneID" id="99691487"/>
<dbReference type="EMBL" id="APOM01000007">
    <property type="protein sequence ID" value="ENU37456.1"/>
    <property type="molecule type" value="Genomic_DNA"/>
</dbReference>
<sequence>MSYRLSITLLLLLPLMGCELKNEDQNKSSLNEHTPSGSSLMAQYPMLAEYLDMDESEFNIYLNTGLDSIGVRDLTKPENIKSLNIGYPVDTQKATYVMRSVFNLAALKKDDLLFVDDAQSSRTDSFEIKSSASSSLRDQQWSVGGSANIKRFGFKVAAKYHHAEANATASTVGSVSAIMRQVGAGKTITIGTVSMDDSGDNFTAYLVGTALTEEELEKKVHTVVEPASVGKCHYIKAVNIDGKPLDKGNIYGSIQVLSKMQTIFAQLQTQYNQCNDAETRQTLVVNMRELRKHIIKEIQTFYKQNGDSFVTKVEVMNRAIGEGKLSFGSNSSNSEHYNGGGLSISYSGIGAGGGVSAEFTESLRKAKSDIFKNINITVTAEPDSIGNSIDISGWRKELGDWMNNLSVEAGKAIVLPTASTLPKTVDIKFPDTELQKPKEELQPPSHLFKSLDEWEKYYKKTDPEKDAQTTQAKVEQGQPQPQLNSSVTLYQQFQKELNALNEARDQQKQAEQKPLLFALNADDNGNNVRVPGTFTNDFELRAYDEVIPQLRPDLKIPDETEQTFEGYENLQTLMIELEKLGRLNSYLSFLSTLPVSQVSSELSQKFSQFYSNAADKAYEIIIQSMTAGVDVNSNILNGWMLDQLGKIAKTAENANIYQGKLYEELGTPEYYDYVRTLLDPVKGKVWSEGSGGYMPLRIQANGEPELAIWADISAYNDDKYGNKVMQSVAYRDRGQNPLSLYKNTPMQTPWYPVYIFNPQDQGKDKATLVFIQMFGAYQTIYGRAWVVQPTPQWLGTVDKNHNDGVYISKDSGIAPSLESKWAFWASSKDDKQDRYQVLNDEMKKVIFSSGNSFLPDGNWDYSLNFPYTSSPDDKLWKKFNVLYLPLTGHDQSTSKPILGLHSVARPYNPNNSLGAYRYFKDQAGTVYNQQKQIKAIPQSQSLVLLPLNTKNTDFYQNTAAKTGYLLPFDYAPKREAIDIVNATSMQTFQKLALFNQLSK</sequence>
<dbReference type="Proteomes" id="UP000023776">
    <property type="component" value="Unassembled WGS sequence"/>
</dbReference>
<dbReference type="HOGENOM" id="CLU_299900_0_0_6"/>
<keyword evidence="3" id="KW-1185">Reference proteome</keyword>
<accession>N8QFA4</accession>
<dbReference type="AlphaFoldDB" id="N8QFA4"/>
<feature type="compositionally biased region" description="Polar residues" evidence="1">
    <location>
        <begin position="468"/>
        <end position="483"/>
    </location>
</feature>
<organism evidence="2 3">
    <name type="scientific">Acinetobacter parvus DSM 16617 = CIP 108168</name>
    <dbReference type="NCBI Taxonomy" id="981333"/>
    <lineage>
        <taxon>Bacteria</taxon>
        <taxon>Pseudomonadati</taxon>
        <taxon>Pseudomonadota</taxon>
        <taxon>Gammaproteobacteria</taxon>
        <taxon>Moraxellales</taxon>
        <taxon>Moraxellaceae</taxon>
        <taxon>Acinetobacter</taxon>
    </lineage>
</organism>
<dbReference type="RefSeq" id="WP_004680670.1">
    <property type="nucleotide sequence ID" value="NZ_AIEB01000037.1"/>
</dbReference>
<evidence type="ECO:0000256" key="1">
    <source>
        <dbReference type="SAM" id="MobiDB-lite"/>
    </source>
</evidence>
<comment type="caution">
    <text evidence="2">The sequence shown here is derived from an EMBL/GenBank/DDBJ whole genome shotgun (WGS) entry which is preliminary data.</text>
</comment>
<name>N8QFA4_9GAMM</name>
<feature type="region of interest" description="Disordered" evidence="1">
    <location>
        <begin position="462"/>
        <end position="483"/>
    </location>
</feature>
<evidence type="ECO:0000313" key="3">
    <source>
        <dbReference type="Proteomes" id="UP000023776"/>
    </source>
</evidence>
<reference evidence="2 3" key="1">
    <citation type="submission" date="2013-02" db="EMBL/GenBank/DDBJ databases">
        <title>The Genome Sequence of Acinetobacter parvus CIP 108168.</title>
        <authorList>
            <consortium name="The Broad Institute Genome Sequencing Platform"/>
            <consortium name="The Broad Institute Genome Sequencing Center for Infectious Disease"/>
            <person name="Cerqueira G."/>
            <person name="Feldgarden M."/>
            <person name="Courvalin P."/>
            <person name="Perichon B."/>
            <person name="Grillot-Courvalin C."/>
            <person name="Clermont D."/>
            <person name="Rocha E."/>
            <person name="Yoon E.-J."/>
            <person name="Nemec A."/>
            <person name="Walker B."/>
            <person name="Young S.K."/>
            <person name="Zeng Q."/>
            <person name="Gargeya S."/>
            <person name="Fitzgerald M."/>
            <person name="Haas B."/>
            <person name="Abouelleil A."/>
            <person name="Alvarado L."/>
            <person name="Arachchi H.M."/>
            <person name="Berlin A.M."/>
            <person name="Chapman S.B."/>
            <person name="Dewar J."/>
            <person name="Goldberg J."/>
            <person name="Griggs A."/>
            <person name="Gujja S."/>
            <person name="Hansen M."/>
            <person name="Howarth C."/>
            <person name="Imamovic A."/>
            <person name="Larimer J."/>
            <person name="McCowan C."/>
            <person name="Murphy C."/>
            <person name="Neiman D."/>
            <person name="Pearson M."/>
            <person name="Priest M."/>
            <person name="Roberts A."/>
            <person name="Saif S."/>
            <person name="Shea T."/>
            <person name="Sisk P."/>
            <person name="Sykes S."/>
            <person name="Wortman J."/>
            <person name="Nusbaum C."/>
            <person name="Birren B."/>
        </authorList>
    </citation>
    <scope>NUCLEOTIDE SEQUENCE [LARGE SCALE GENOMIC DNA]</scope>
    <source>
        <strain evidence="2 3">CIP 108168</strain>
    </source>
</reference>